<proteinExistence type="predicted"/>
<dbReference type="Pfam" id="PF08736">
    <property type="entry name" value="FA"/>
    <property type="match status" value="1"/>
</dbReference>
<dbReference type="PRINTS" id="PR00935">
    <property type="entry name" value="BAND41"/>
</dbReference>
<evidence type="ECO:0000256" key="2">
    <source>
        <dbReference type="SAM" id="MobiDB-lite"/>
    </source>
</evidence>
<dbReference type="Pfam" id="PF09379">
    <property type="entry name" value="FERM_N"/>
    <property type="match status" value="1"/>
</dbReference>
<dbReference type="InterPro" id="IPR000299">
    <property type="entry name" value="FERM_domain"/>
</dbReference>
<dbReference type="SUPFAM" id="SSF47031">
    <property type="entry name" value="Second domain of FERM"/>
    <property type="match status" value="1"/>
</dbReference>
<dbReference type="PANTHER" id="PTHR23280">
    <property type="entry name" value="4.1 G PROTEIN"/>
    <property type="match status" value="1"/>
</dbReference>
<dbReference type="InterPro" id="IPR011993">
    <property type="entry name" value="PH-like_dom_sf"/>
</dbReference>
<dbReference type="Gene3D" id="1.20.80.10">
    <property type="match status" value="1"/>
</dbReference>
<dbReference type="PROSITE" id="PS50057">
    <property type="entry name" value="FERM_3"/>
    <property type="match status" value="1"/>
</dbReference>
<accession>A0ABD0M962</accession>
<dbReference type="Gene3D" id="2.170.270.10">
    <property type="entry name" value="SET domain"/>
    <property type="match status" value="1"/>
</dbReference>
<dbReference type="SUPFAM" id="SSF54236">
    <property type="entry name" value="Ubiquitin-like"/>
    <property type="match status" value="1"/>
</dbReference>
<evidence type="ECO:0000313" key="5">
    <source>
        <dbReference type="EMBL" id="KAK7508358.1"/>
    </source>
</evidence>
<protein>
    <recommendedName>
        <fullName evidence="7">FERM domain-containing protein</fullName>
    </recommendedName>
</protein>
<feature type="compositionally biased region" description="Basic and acidic residues" evidence="2">
    <location>
        <begin position="763"/>
        <end position="802"/>
    </location>
</feature>
<dbReference type="InterPro" id="IPR019749">
    <property type="entry name" value="Band_41_domain"/>
</dbReference>
<dbReference type="PANTHER" id="PTHR23280:SF21">
    <property type="entry name" value="PROTEIN 4.1 HOMOLOG"/>
    <property type="match status" value="1"/>
</dbReference>
<feature type="region of interest" description="Disordered" evidence="2">
    <location>
        <begin position="669"/>
        <end position="746"/>
    </location>
</feature>
<dbReference type="Gene3D" id="2.30.29.30">
    <property type="entry name" value="Pleckstrin-homology domain (PH domain)/Phosphotyrosine-binding domain (PTB)"/>
    <property type="match status" value="1"/>
</dbReference>
<feature type="compositionally biased region" description="Basic and acidic residues" evidence="2">
    <location>
        <begin position="810"/>
        <end position="826"/>
    </location>
</feature>
<feature type="region of interest" description="Disordered" evidence="2">
    <location>
        <begin position="763"/>
        <end position="886"/>
    </location>
</feature>
<dbReference type="EMBL" id="JACVVK020000002">
    <property type="protein sequence ID" value="KAK7508358.1"/>
    <property type="molecule type" value="Genomic_DNA"/>
</dbReference>
<reference evidence="5 6" key="1">
    <citation type="journal article" date="2023" name="Sci. Data">
        <title>Genome assembly of the Korean intertidal mud-creeper Batillaria attramentaria.</title>
        <authorList>
            <person name="Patra A.K."/>
            <person name="Ho P.T."/>
            <person name="Jun S."/>
            <person name="Lee S.J."/>
            <person name="Kim Y."/>
            <person name="Won Y.J."/>
        </authorList>
    </citation>
    <scope>NUCLEOTIDE SEQUENCE [LARGE SCALE GENOMIC DNA]</scope>
    <source>
        <strain evidence="5">Wonlab-2016</strain>
    </source>
</reference>
<name>A0ABD0M962_9CAEN</name>
<dbReference type="CDD" id="cd14473">
    <property type="entry name" value="FERM_B-lobe"/>
    <property type="match status" value="1"/>
</dbReference>
<dbReference type="InterPro" id="IPR018980">
    <property type="entry name" value="FERM_PH-like_C"/>
</dbReference>
<feature type="compositionally biased region" description="Basic and acidic residues" evidence="2">
    <location>
        <begin position="710"/>
        <end position="731"/>
    </location>
</feature>
<dbReference type="FunFam" id="2.30.29.30:FF:000001">
    <property type="entry name" value="Erythrocyte membrane protein band 4.1"/>
    <property type="match status" value="1"/>
</dbReference>
<dbReference type="Pfam" id="PF00373">
    <property type="entry name" value="FERM_M"/>
    <property type="match status" value="1"/>
</dbReference>
<dbReference type="InterPro" id="IPR035963">
    <property type="entry name" value="FERM_2"/>
</dbReference>
<dbReference type="InterPro" id="IPR046341">
    <property type="entry name" value="SET_dom_sf"/>
</dbReference>
<feature type="domain" description="SET" evidence="4">
    <location>
        <begin position="68"/>
        <end position="193"/>
    </location>
</feature>
<sequence length="886" mass="101515">MSTRTDSSTADGEPLPVAFLVHKAATVEQENNQEKEEAQQNIWCEECGHDNQGQCFVHGKFIPVSDTNVLSFARLSLPAILMLKKIKDGDQEREGVFAKTLIEPRTRFGPLKAPVLPQRAKLSLGVFDVRVLTKQKHVQLSLSQEEVCNWMMFVRPAKIAPEVNVGAFQLNGKIYFVATKRILCGTELRVWYIPSYGHQFGKQPLPAFGVPNLPPPAVKDREQNGKLTTPTIRSEDQHCDRATSKEDGNTDGNHSSDVGLESAVKLEPHIDSEHDFSNGMDIEFNHKDELKVGLTSEIKTEEGPEPPRMVRPTPTPQQKPQQKKRGFTRQSKQIPCQVILLDGETLQTGINKKALGSVLFESVCEHLDLLEREYFGLTYRDDMDHLGTRYWLDVNKTVAHQKKRGKWEFEFGVKFYPPDPTVLKESLTRYLVSLQIRKDIITKKLPCTFATQAVLGSFILQADIGDWEPEEHGDGIDYIRDIPFAPEQTPALLEKIAELHRDRKGMTPEQAELQYLEYAKKIALYGMHLHPAKDSDFVDIQIGIGASGISVYRENLRINRFVWPKVLKISYRRNKFLIRIRPGEFETFESWIAFKLPNNKLAKRLWKLAIEHHAFLRLREAVETKRGVLPRFGSKYRYSGRTLYETRVNTADRPTPFFERTGSKQYLNNNRTRSFDSLPLKQRAPAYRDPNMSVTSADESFDLNHPMESPTDRAFENRRVIRQEIREEEPSPKVNRPSESGREENGRAVTEIKVEHRFVQRREEEPEHRYVEREEKGPEHRFVTREEKGPEHRFVSREEKGPELTMRLPDPPKEEPGMNNKMEHRGVPTALAAVGLPASVKRRDDSPRGSLDSEDLDERRPAPKQKPPKPPKPEIKKVGGSLLYLC</sequence>
<dbReference type="SMART" id="SM00295">
    <property type="entry name" value="B41"/>
    <property type="match status" value="1"/>
</dbReference>
<feature type="region of interest" description="Disordered" evidence="2">
    <location>
        <begin position="214"/>
        <end position="258"/>
    </location>
</feature>
<dbReference type="InterPro" id="IPR019748">
    <property type="entry name" value="FERM_central"/>
</dbReference>
<organism evidence="5 6">
    <name type="scientific">Batillaria attramentaria</name>
    <dbReference type="NCBI Taxonomy" id="370345"/>
    <lineage>
        <taxon>Eukaryota</taxon>
        <taxon>Metazoa</taxon>
        <taxon>Spiralia</taxon>
        <taxon>Lophotrochozoa</taxon>
        <taxon>Mollusca</taxon>
        <taxon>Gastropoda</taxon>
        <taxon>Caenogastropoda</taxon>
        <taxon>Sorbeoconcha</taxon>
        <taxon>Cerithioidea</taxon>
        <taxon>Batillariidae</taxon>
        <taxon>Batillaria</taxon>
    </lineage>
</organism>
<feature type="region of interest" description="Disordered" evidence="2">
    <location>
        <begin position="297"/>
        <end position="330"/>
    </location>
</feature>
<dbReference type="InterPro" id="IPR018979">
    <property type="entry name" value="FERM_N"/>
</dbReference>
<keyword evidence="1" id="KW-0597">Phosphoprotein</keyword>
<dbReference type="PROSITE" id="PS50280">
    <property type="entry name" value="SET"/>
    <property type="match status" value="1"/>
</dbReference>
<evidence type="ECO:0000256" key="1">
    <source>
        <dbReference type="ARBA" id="ARBA00022553"/>
    </source>
</evidence>
<feature type="domain" description="FERM" evidence="3">
    <location>
        <begin position="334"/>
        <end position="620"/>
    </location>
</feature>
<dbReference type="InterPro" id="IPR029071">
    <property type="entry name" value="Ubiquitin-like_domsf"/>
</dbReference>
<dbReference type="SMART" id="SM01195">
    <property type="entry name" value="FA"/>
    <property type="match status" value="1"/>
</dbReference>
<evidence type="ECO:0000259" key="4">
    <source>
        <dbReference type="PROSITE" id="PS50280"/>
    </source>
</evidence>
<gene>
    <name evidence="5" type="ORF">BaRGS_00000597</name>
</gene>
<dbReference type="Gene3D" id="3.10.20.90">
    <property type="entry name" value="Phosphatidylinositol 3-kinase Catalytic Subunit, Chain A, domain 1"/>
    <property type="match status" value="1"/>
</dbReference>
<dbReference type="SUPFAM" id="SSF50729">
    <property type="entry name" value="PH domain-like"/>
    <property type="match status" value="1"/>
</dbReference>
<evidence type="ECO:0000259" key="3">
    <source>
        <dbReference type="PROSITE" id="PS50057"/>
    </source>
</evidence>
<feature type="compositionally biased region" description="Basic and acidic residues" evidence="2">
    <location>
        <begin position="233"/>
        <end position="248"/>
    </location>
</feature>
<dbReference type="SMART" id="SM01196">
    <property type="entry name" value="FERM_C"/>
    <property type="match status" value="1"/>
</dbReference>
<dbReference type="Pfam" id="PF09380">
    <property type="entry name" value="FERM_C"/>
    <property type="match status" value="1"/>
</dbReference>
<dbReference type="PRINTS" id="PR00661">
    <property type="entry name" value="ERMFAMILY"/>
</dbReference>
<dbReference type="InterPro" id="IPR014352">
    <property type="entry name" value="FERM/acyl-CoA-bd_prot_sf"/>
</dbReference>
<evidence type="ECO:0008006" key="7">
    <source>
        <dbReference type="Google" id="ProtNLM"/>
    </source>
</evidence>
<evidence type="ECO:0000313" key="6">
    <source>
        <dbReference type="Proteomes" id="UP001519460"/>
    </source>
</evidence>
<dbReference type="AlphaFoldDB" id="A0ABD0M962"/>
<dbReference type="InterPro" id="IPR014847">
    <property type="entry name" value="FA"/>
</dbReference>
<dbReference type="InterPro" id="IPR001214">
    <property type="entry name" value="SET_dom"/>
</dbReference>
<dbReference type="Proteomes" id="UP001519460">
    <property type="component" value="Unassembled WGS sequence"/>
</dbReference>
<comment type="caution">
    <text evidence="5">The sequence shown here is derived from an EMBL/GenBank/DDBJ whole genome shotgun (WGS) entry which is preliminary data.</text>
</comment>
<dbReference type="Pfam" id="PF21549">
    <property type="entry name" value="PRDM2_PR"/>
    <property type="match status" value="1"/>
</dbReference>
<feature type="compositionally biased region" description="Pro residues" evidence="2">
    <location>
        <begin position="306"/>
        <end position="317"/>
    </location>
</feature>
<keyword evidence="6" id="KW-1185">Reference proteome</keyword>
<dbReference type="InterPro" id="IPR000798">
    <property type="entry name" value="Ez/rad/moesin-like"/>
</dbReference>